<dbReference type="InterPro" id="IPR002502">
    <property type="entry name" value="Amidase_domain"/>
</dbReference>
<dbReference type="PANTHER" id="PTHR30417:SF1">
    <property type="entry name" value="N-ACETYLMURAMOYL-L-ALANINE AMIDASE AMID"/>
    <property type="match status" value="1"/>
</dbReference>
<dbReference type="STRING" id="354355.SAMN05660816_04008"/>
<comment type="caution">
    <text evidence="6">The sequence shown here is derived from an EMBL/GenBank/DDBJ whole genome shotgun (WGS) entry which is preliminary data.</text>
</comment>
<dbReference type="GO" id="GO:0009254">
    <property type="term" value="P:peptidoglycan turnover"/>
    <property type="evidence" value="ECO:0007669"/>
    <property type="project" value="TreeGrafter"/>
</dbReference>
<dbReference type="Proteomes" id="UP000192610">
    <property type="component" value="Unassembled WGS sequence"/>
</dbReference>
<gene>
    <name evidence="6" type="ORF">A4H97_15210</name>
</gene>
<keyword evidence="7" id="KW-1185">Reference proteome</keyword>
<name>A0A1V9E4G3_9BACT</name>
<dbReference type="InterPro" id="IPR036505">
    <property type="entry name" value="Amidase/PGRP_sf"/>
</dbReference>
<evidence type="ECO:0000256" key="1">
    <source>
        <dbReference type="ARBA" id="ARBA00001561"/>
    </source>
</evidence>
<evidence type="ECO:0000256" key="3">
    <source>
        <dbReference type="ARBA" id="ARBA00022801"/>
    </source>
</evidence>
<dbReference type="PANTHER" id="PTHR30417">
    <property type="entry name" value="N-ACETYLMURAMOYL-L-ALANINE AMIDASE AMID"/>
    <property type="match status" value="1"/>
</dbReference>
<evidence type="ECO:0000256" key="2">
    <source>
        <dbReference type="ARBA" id="ARBA00011901"/>
    </source>
</evidence>
<dbReference type="InterPro" id="IPR051206">
    <property type="entry name" value="NAMLAA_amidase_2"/>
</dbReference>
<dbReference type="SUPFAM" id="SSF55846">
    <property type="entry name" value="N-acetylmuramoyl-L-alanine amidase-like"/>
    <property type="match status" value="1"/>
</dbReference>
<organism evidence="6 7">
    <name type="scientific">Niastella yeongjuensis</name>
    <dbReference type="NCBI Taxonomy" id="354355"/>
    <lineage>
        <taxon>Bacteria</taxon>
        <taxon>Pseudomonadati</taxon>
        <taxon>Bacteroidota</taxon>
        <taxon>Chitinophagia</taxon>
        <taxon>Chitinophagales</taxon>
        <taxon>Chitinophagaceae</taxon>
        <taxon>Niastella</taxon>
    </lineage>
</organism>
<proteinExistence type="predicted"/>
<reference evidence="7" key="1">
    <citation type="submission" date="2016-04" db="EMBL/GenBank/DDBJ databases">
        <authorList>
            <person name="Chen L."/>
            <person name="Zhuang W."/>
            <person name="Wang G."/>
        </authorList>
    </citation>
    <scope>NUCLEOTIDE SEQUENCE [LARGE SCALE GENOMIC DNA]</scope>
    <source>
        <strain evidence="7">17621</strain>
    </source>
</reference>
<dbReference type="EMBL" id="LVXG01000067">
    <property type="protein sequence ID" value="OQP40951.1"/>
    <property type="molecule type" value="Genomic_DNA"/>
</dbReference>
<evidence type="ECO:0000259" key="5">
    <source>
        <dbReference type="SMART" id="SM00644"/>
    </source>
</evidence>
<accession>A0A1V9E4G3</accession>
<evidence type="ECO:0000313" key="6">
    <source>
        <dbReference type="EMBL" id="OQP40951.1"/>
    </source>
</evidence>
<feature type="domain" description="N-acetylmuramoyl-L-alanine amidase" evidence="5">
    <location>
        <begin position="8"/>
        <end position="152"/>
    </location>
</feature>
<protein>
    <recommendedName>
        <fullName evidence="2">N-acetylmuramoyl-L-alanine amidase</fullName>
        <ecNumber evidence="2">3.5.1.28</ecNumber>
    </recommendedName>
</protein>
<dbReference type="GO" id="GO:0071555">
    <property type="term" value="P:cell wall organization"/>
    <property type="evidence" value="ECO:0007669"/>
    <property type="project" value="UniProtKB-KW"/>
</dbReference>
<dbReference type="GO" id="GO:0009253">
    <property type="term" value="P:peptidoglycan catabolic process"/>
    <property type="evidence" value="ECO:0007669"/>
    <property type="project" value="InterPro"/>
</dbReference>
<dbReference type="CDD" id="cd06583">
    <property type="entry name" value="PGRP"/>
    <property type="match status" value="1"/>
</dbReference>
<evidence type="ECO:0000256" key="4">
    <source>
        <dbReference type="ARBA" id="ARBA00023316"/>
    </source>
</evidence>
<keyword evidence="4" id="KW-0961">Cell wall biogenesis/degradation</keyword>
<dbReference type="Gene3D" id="3.40.80.10">
    <property type="entry name" value="Peptidoglycan recognition protein-like"/>
    <property type="match status" value="1"/>
</dbReference>
<sequence>MNIISVASPNFTQGRRTYRPEAIVIHIMDGTLKGTDSWFLSPLSQVSSHYGIGKGGEVHQYVDETDTAWHAGRIHDPTWPLIKKTSDGMFINPNYYTIGVEHEGNESSEWTDAMYATSAELIRRLCQRWSIPADRLHIIGHHEIYSLKNCPGLKVDMDKLIALVNGSAQVMNGQISKTEKFGKVTTLTRLNLRAGPGKVYKITNMVNAGIQLAFDGFTMHGETVNGNGKWYYTEEGNWFWSGGVK</sequence>
<keyword evidence="3" id="KW-0378">Hydrolase</keyword>
<dbReference type="AlphaFoldDB" id="A0A1V9E4G3"/>
<dbReference type="EC" id="3.5.1.28" evidence="2"/>
<dbReference type="GO" id="GO:0008745">
    <property type="term" value="F:N-acetylmuramoyl-L-alanine amidase activity"/>
    <property type="evidence" value="ECO:0007669"/>
    <property type="project" value="UniProtKB-EC"/>
</dbReference>
<evidence type="ECO:0000313" key="7">
    <source>
        <dbReference type="Proteomes" id="UP000192610"/>
    </source>
</evidence>
<dbReference type="SMART" id="SM00644">
    <property type="entry name" value="Ami_2"/>
    <property type="match status" value="1"/>
</dbReference>
<dbReference type="RefSeq" id="WP_081203935.1">
    <property type="nucleotide sequence ID" value="NZ_FOCZ01000007.1"/>
</dbReference>
<comment type="catalytic activity">
    <reaction evidence="1">
        <text>Hydrolyzes the link between N-acetylmuramoyl residues and L-amino acid residues in certain cell-wall glycopeptides.</text>
        <dbReference type="EC" id="3.5.1.28"/>
    </reaction>
</comment>
<dbReference type="OrthoDB" id="9794294at2"/>
<dbReference type="Pfam" id="PF01510">
    <property type="entry name" value="Amidase_2"/>
    <property type="match status" value="1"/>
</dbReference>